<reference evidence="1" key="1">
    <citation type="journal article" date="2022" name="Int. J. Mol. Sci.">
        <title>Draft Genome of Tanacetum Coccineum: Genomic Comparison of Closely Related Tanacetum-Family Plants.</title>
        <authorList>
            <person name="Yamashiro T."/>
            <person name="Shiraishi A."/>
            <person name="Nakayama K."/>
            <person name="Satake H."/>
        </authorList>
    </citation>
    <scope>NUCLEOTIDE SEQUENCE</scope>
</reference>
<reference evidence="1" key="2">
    <citation type="submission" date="2022-01" db="EMBL/GenBank/DDBJ databases">
        <authorList>
            <person name="Yamashiro T."/>
            <person name="Shiraishi A."/>
            <person name="Satake H."/>
            <person name="Nakayama K."/>
        </authorList>
    </citation>
    <scope>NUCLEOTIDE SEQUENCE</scope>
</reference>
<comment type="caution">
    <text evidence="1">The sequence shown here is derived from an EMBL/GenBank/DDBJ whole genome shotgun (WGS) entry which is preliminary data.</text>
</comment>
<keyword evidence="2" id="KW-1185">Reference proteome</keyword>
<name>A0ABQ4X1Z9_9ASTR</name>
<evidence type="ECO:0000313" key="2">
    <source>
        <dbReference type="Proteomes" id="UP001151760"/>
    </source>
</evidence>
<protein>
    <submittedName>
        <fullName evidence="1">Uncharacterized protein</fullName>
    </submittedName>
</protein>
<evidence type="ECO:0000313" key="1">
    <source>
        <dbReference type="EMBL" id="GJS59218.1"/>
    </source>
</evidence>
<organism evidence="1 2">
    <name type="scientific">Tanacetum coccineum</name>
    <dbReference type="NCBI Taxonomy" id="301880"/>
    <lineage>
        <taxon>Eukaryota</taxon>
        <taxon>Viridiplantae</taxon>
        <taxon>Streptophyta</taxon>
        <taxon>Embryophyta</taxon>
        <taxon>Tracheophyta</taxon>
        <taxon>Spermatophyta</taxon>
        <taxon>Magnoliopsida</taxon>
        <taxon>eudicotyledons</taxon>
        <taxon>Gunneridae</taxon>
        <taxon>Pentapetalae</taxon>
        <taxon>asterids</taxon>
        <taxon>campanulids</taxon>
        <taxon>Asterales</taxon>
        <taxon>Asteraceae</taxon>
        <taxon>Asteroideae</taxon>
        <taxon>Anthemideae</taxon>
        <taxon>Anthemidinae</taxon>
        <taxon>Tanacetum</taxon>
    </lineage>
</organism>
<proteinExistence type="predicted"/>
<dbReference type="EMBL" id="BQNB010009134">
    <property type="protein sequence ID" value="GJS59218.1"/>
    <property type="molecule type" value="Genomic_DNA"/>
</dbReference>
<dbReference type="Proteomes" id="UP001151760">
    <property type="component" value="Unassembled WGS sequence"/>
</dbReference>
<sequence>MYVEYLKEFWYTIEVEEETKTITFLLSWWDKPLSFTQVEFISAIGLPICKDIVLLPPKETPVTQSKVTTDLEKKKKKILPSSKPKSPYKVRVILPKKQVTETQHAEVIVATADATKSLVASELAEEQGNQLSAAEAKKVLDQNVKEENDAEFVAMEEVAEEQSLEFPTVEQLLDEADIINKVIQETPESPYDTESEIKVVKSFLMSHISELQDQTMHNSEEIADIHEDSDSDLQSMPDDDLRSVLGFDTADSDDTHENEVSKSDHIFQDDNAFTERLGLPDHMDHIWEEFSSLHSKLGDMESFILSSFLSDALKDTFPQFLKDSIRSYVLKSIAEELPHVEAQVQKNLQDQLPNLLLKPMYKEFNAFNKLKS</sequence>
<gene>
    <name evidence="1" type="ORF">Tco_0654002</name>
</gene>
<accession>A0ABQ4X1Z9</accession>